<dbReference type="Proteomes" id="UP000815260">
    <property type="component" value="Chromosome 5B"/>
</dbReference>
<reference evidence="1" key="2">
    <citation type="submission" date="2020-03" db="EMBL/GenBank/DDBJ databases">
        <title>The second near-complete assembly of the hexaploid bread wheat (Triticum aestivum) genome.</title>
        <authorList>
            <person name="Zimin A.V."/>
            <person name="Puiu D."/>
            <person name="Shumante A."/>
            <person name="Alonge M."/>
            <person name="Salzberg S.L."/>
        </authorList>
    </citation>
    <scope>NUCLEOTIDE SEQUENCE</scope>
    <source>
        <tissue evidence="1">Leaf</tissue>
    </source>
</reference>
<reference evidence="1" key="1">
    <citation type="journal article" date="2017" name="Gigascience">
        <title>The first near-complete assembly of the hexaploid bread wheat genome, Triticum aestivum.</title>
        <authorList>
            <person name="Zimin A.V."/>
            <person name="Puiu D."/>
            <person name="Hall R."/>
            <person name="Kingan S."/>
            <person name="Clavijo B.J."/>
            <person name="Salzberg S.L."/>
        </authorList>
    </citation>
    <scope>NUCLEOTIDE SEQUENCE</scope>
    <source>
        <tissue evidence="1">Leaf</tissue>
    </source>
</reference>
<gene>
    <name evidence="1" type="ORF">CFC21_070576</name>
</gene>
<feature type="non-terminal residue" evidence="1">
    <location>
        <position position="1"/>
    </location>
</feature>
<comment type="caution">
    <text evidence="1">The sequence shown here is derived from an EMBL/GenBank/DDBJ whole genome shotgun (WGS) entry which is preliminary data.</text>
</comment>
<feature type="non-terminal residue" evidence="1">
    <location>
        <position position="85"/>
    </location>
</feature>
<name>A0A9R1HEX3_WHEAT</name>
<protein>
    <submittedName>
        <fullName evidence="1">Uncharacterized protein</fullName>
    </submittedName>
</protein>
<sequence length="85" mass="8761">CSTFLNPAEPLTLQGFMRPRSPSALAATTLVFLSSLCNIQLLVSVTGLSSFAMDNSPSKPELGAATTAVGNPEVVLPNAANVEVN</sequence>
<dbReference type="EMBL" id="CM022224">
    <property type="protein sequence ID" value="KAF7064174.1"/>
    <property type="molecule type" value="Genomic_DNA"/>
</dbReference>
<evidence type="ECO:0000313" key="1">
    <source>
        <dbReference type="EMBL" id="KAF7064174.1"/>
    </source>
</evidence>
<proteinExistence type="predicted"/>
<organism evidence="1">
    <name type="scientific">Triticum aestivum</name>
    <name type="common">Wheat</name>
    <dbReference type="NCBI Taxonomy" id="4565"/>
    <lineage>
        <taxon>Eukaryota</taxon>
        <taxon>Viridiplantae</taxon>
        <taxon>Streptophyta</taxon>
        <taxon>Embryophyta</taxon>
        <taxon>Tracheophyta</taxon>
        <taxon>Spermatophyta</taxon>
        <taxon>Magnoliopsida</taxon>
        <taxon>Liliopsida</taxon>
        <taxon>Poales</taxon>
        <taxon>Poaceae</taxon>
        <taxon>BOP clade</taxon>
        <taxon>Pooideae</taxon>
        <taxon>Triticodae</taxon>
        <taxon>Triticeae</taxon>
        <taxon>Triticinae</taxon>
        <taxon>Triticum</taxon>
    </lineage>
</organism>
<dbReference type="AlphaFoldDB" id="A0A9R1HEX3"/>
<accession>A0A9R1HEX3</accession>